<dbReference type="Pfam" id="PF18436">
    <property type="entry name" value="HECW1_helix"/>
    <property type="match status" value="1"/>
</dbReference>
<feature type="compositionally biased region" description="Polar residues" evidence="5">
    <location>
        <begin position="341"/>
        <end position="351"/>
    </location>
</feature>
<dbReference type="InterPro" id="IPR040524">
    <property type="entry name" value="HECW1_helix"/>
</dbReference>
<organism evidence="8 9">
    <name type="scientific">Agrilus planipennis</name>
    <name type="common">Emerald ash borer</name>
    <name type="synonym">Agrilus marcopoli</name>
    <dbReference type="NCBI Taxonomy" id="224129"/>
    <lineage>
        <taxon>Eukaryota</taxon>
        <taxon>Metazoa</taxon>
        <taxon>Ecdysozoa</taxon>
        <taxon>Arthropoda</taxon>
        <taxon>Hexapoda</taxon>
        <taxon>Insecta</taxon>
        <taxon>Pterygota</taxon>
        <taxon>Neoptera</taxon>
        <taxon>Endopterygota</taxon>
        <taxon>Coleoptera</taxon>
        <taxon>Polyphaga</taxon>
        <taxon>Elateriformia</taxon>
        <taxon>Buprestoidea</taxon>
        <taxon>Buprestidae</taxon>
        <taxon>Agrilinae</taxon>
        <taxon>Agrilus</taxon>
    </lineage>
</organism>
<feature type="transmembrane region" description="Helical" evidence="6">
    <location>
        <begin position="659"/>
        <end position="681"/>
    </location>
</feature>
<protein>
    <submittedName>
        <fullName evidence="9">Uncharacterized protein LOC112905468</fullName>
    </submittedName>
</protein>
<dbReference type="GO" id="GO:0035329">
    <property type="term" value="P:hippo signaling"/>
    <property type="evidence" value="ECO:0007669"/>
    <property type="project" value="TreeGrafter"/>
</dbReference>
<dbReference type="GO" id="GO:0003713">
    <property type="term" value="F:transcription coactivator activity"/>
    <property type="evidence" value="ECO:0007669"/>
    <property type="project" value="TreeGrafter"/>
</dbReference>
<dbReference type="RefSeq" id="XP_025833765.1">
    <property type="nucleotide sequence ID" value="XM_025977980.1"/>
</dbReference>
<proteinExistence type="predicted"/>
<dbReference type="InterPro" id="IPR036020">
    <property type="entry name" value="WW_dom_sf"/>
</dbReference>
<sequence>MWIFLSDNISAEECLDKKTVYENYCNMWLLDFPQIHPDGGKRLCFRYYGGSTLDCVAQTEPLVLKEPVDRFKNFIKIKPKVKCQGIQNDGFQDDVSIPALKLSNSLEELSTGCSSEILGNDLGVKKKLSQTLRRSESTNGGGKKKNRPKEPQVSSKEYYQIWMASSALPKVNGTSSANEDNEEPAPPLPPRSLHKPLERTCAVPFVPPTVLRSNKPKTNVQKPEDAFNFELIDTDEINDASPDDYEKMENGVLINFKQTKPFIPNGNSLVDKDNYITTVFAKTKGKRNKPGPSTHSDMESKSSHSSVSTTHSDSSLEGSPSRNSDLASSYLVMKPHKPLSRQISPKWTQPHDTPKHTSHHSSVVRQTPCHVMTSPVSCSSEFAKMKIEPVINGGVKLGALLNDELVCPPTPTHHPKVNRTNGGLHPPSLKSSHEETQHSKDSRENIEKGIFKTWEARMDSHGRVFYIDHATRTTSWQRPTCSTAPGPGIVGAEQQRRQLDRRYQSIRRTISSGRIQDVEQNSATAANTMHPAVRLLTRPDFFNILHMNQDALSLYNRNATLKHMISKIRRESTAFEKYQHNKDLVALVNLFADTEANLPTGWDTKKDRNSKQFFIDHNNRKTTYMDPRLPTDTVSIAARFLESMTVREIIEMNDLSLKYLVYFFFQCLLYFLLAWFIPIYLNSK</sequence>
<keyword evidence="8" id="KW-1185">Reference proteome</keyword>
<dbReference type="InParanoid" id="A0A7F5RCU2"/>
<dbReference type="Pfam" id="PF00397">
    <property type="entry name" value="WW"/>
    <property type="match status" value="1"/>
</dbReference>
<dbReference type="GeneID" id="112905468"/>
<accession>A0A7F5RCU2</accession>
<dbReference type="AlphaFoldDB" id="A0A7F5RCU2"/>
<evidence type="ECO:0000256" key="3">
    <source>
        <dbReference type="ARBA" id="ARBA00022490"/>
    </source>
</evidence>
<evidence type="ECO:0000256" key="6">
    <source>
        <dbReference type="SAM" id="Phobius"/>
    </source>
</evidence>
<evidence type="ECO:0000256" key="2">
    <source>
        <dbReference type="ARBA" id="ARBA00004496"/>
    </source>
</evidence>
<keyword evidence="6" id="KW-0472">Membrane</keyword>
<feature type="compositionally biased region" description="Basic and acidic residues" evidence="5">
    <location>
        <begin position="431"/>
        <end position="445"/>
    </location>
</feature>
<dbReference type="KEGG" id="apln:112905468"/>
<feature type="region of interest" description="Disordered" evidence="5">
    <location>
        <begin position="170"/>
        <end position="195"/>
    </location>
</feature>
<dbReference type="GO" id="GO:0005737">
    <property type="term" value="C:cytoplasm"/>
    <property type="evidence" value="ECO:0007669"/>
    <property type="project" value="UniProtKB-SubCell"/>
</dbReference>
<name>A0A7F5RCU2_AGRPL</name>
<keyword evidence="4" id="KW-0539">Nucleus</keyword>
<feature type="domain" description="WW" evidence="7">
    <location>
        <begin position="596"/>
        <end position="629"/>
    </location>
</feature>
<feature type="domain" description="WW" evidence="7">
    <location>
        <begin position="448"/>
        <end position="481"/>
    </location>
</feature>
<dbReference type="Gene3D" id="2.20.70.10">
    <property type="match status" value="2"/>
</dbReference>
<dbReference type="PROSITE" id="PS50020">
    <property type="entry name" value="WW_DOMAIN_2"/>
    <property type="match status" value="2"/>
</dbReference>
<keyword evidence="3" id="KW-0963">Cytoplasm</keyword>
<dbReference type="GO" id="GO:0005634">
    <property type="term" value="C:nucleus"/>
    <property type="evidence" value="ECO:0007669"/>
    <property type="project" value="UniProtKB-SubCell"/>
</dbReference>
<feature type="region of interest" description="Disordered" evidence="5">
    <location>
        <begin position="410"/>
        <end position="445"/>
    </location>
</feature>
<evidence type="ECO:0000256" key="4">
    <source>
        <dbReference type="ARBA" id="ARBA00023242"/>
    </source>
</evidence>
<dbReference type="CDD" id="cd00201">
    <property type="entry name" value="WW"/>
    <property type="match status" value="2"/>
</dbReference>
<dbReference type="PROSITE" id="PS01159">
    <property type="entry name" value="WW_DOMAIN_1"/>
    <property type="match status" value="2"/>
</dbReference>
<dbReference type="Proteomes" id="UP000192223">
    <property type="component" value="Unplaced"/>
</dbReference>
<evidence type="ECO:0000256" key="5">
    <source>
        <dbReference type="SAM" id="MobiDB-lite"/>
    </source>
</evidence>
<dbReference type="PANTHER" id="PTHR17616:SF8">
    <property type="entry name" value="TRANSCRIPTIONAL COACTIVATOR YORKIE"/>
    <property type="match status" value="1"/>
</dbReference>
<evidence type="ECO:0000313" key="9">
    <source>
        <dbReference type="RefSeq" id="XP_025833765.1"/>
    </source>
</evidence>
<feature type="compositionally biased region" description="Polar residues" evidence="5">
    <location>
        <begin position="316"/>
        <end position="325"/>
    </location>
</feature>
<feature type="region of interest" description="Disordered" evidence="5">
    <location>
        <begin position="337"/>
        <end position="366"/>
    </location>
</feature>
<dbReference type="SUPFAM" id="SSF51045">
    <property type="entry name" value="WW domain"/>
    <property type="match status" value="2"/>
</dbReference>
<feature type="compositionally biased region" description="Low complexity" evidence="5">
    <location>
        <begin position="303"/>
        <end position="315"/>
    </location>
</feature>
<reference evidence="9" key="1">
    <citation type="submission" date="2025-08" db="UniProtKB">
        <authorList>
            <consortium name="RefSeq"/>
        </authorList>
    </citation>
    <scope>IDENTIFICATION</scope>
    <source>
        <tissue evidence="9">Entire body</tissue>
    </source>
</reference>
<evidence type="ECO:0000259" key="7">
    <source>
        <dbReference type="PROSITE" id="PS50020"/>
    </source>
</evidence>
<keyword evidence="6" id="KW-0812">Transmembrane</keyword>
<comment type="subcellular location">
    <subcellularLocation>
        <location evidence="2">Cytoplasm</location>
    </subcellularLocation>
    <subcellularLocation>
        <location evidence="1">Nucleus</location>
    </subcellularLocation>
</comment>
<dbReference type="PANTHER" id="PTHR17616">
    <property type="entry name" value="YES-ASSOCIATED PROTEIN YAP1 FAMILY MEMBER"/>
    <property type="match status" value="1"/>
</dbReference>
<evidence type="ECO:0000313" key="8">
    <source>
        <dbReference type="Proteomes" id="UP000192223"/>
    </source>
</evidence>
<dbReference type="OrthoDB" id="5987976at2759"/>
<dbReference type="InterPro" id="IPR001202">
    <property type="entry name" value="WW_dom"/>
</dbReference>
<dbReference type="GO" id="GO:0045944">
    <property type="term" value="P:positive regulation of transcription by RNA polymerase II"/>
    <property type="evidence" value="ECO:0007669"/>
    <property type="project" value="TreeGrafter"/>
</dbReference>
<dbReference type="SMART" id="SM00456">
    <property type="entry name" value="WW"/>
    <property type="match status" value="2"/>
</dbReference>
<evidence type="ECO:0000256" key="1">
    <source>
        <dbReference type="ARBA" id="ARBA00004123"/>
    </source>
</evidence>
<keyword evidence="6" id="KW-1133">Transmembrane helix</keyword>
<feature type="region of interest" description="Disordered" evidence="5">
    <location>
        <begin position="128"/>
        <end position="155"/>
    </location>
</feature>
<dbReference type="InterPro" id="IPR051583">
    <property type="entry name" value="YAP1"/>
</dbReference>
<feature type="region of interest" description="Disordered" evidence="5">
    <location>
        <begin position="281"/>
        <end position="325"/>
    </location>
</feature>
<gene>
    <name evidence="9" type="primary">LOC112905468</name>
</gene>